<keyword evidence="9 10" id="KW-0472">Membrane</keyword>
<keyword evidence="7 10" id="KW-0812">Transmembrane</keyword>
<organism evidence="11 12">
    <name type="scientific">Sphingobium quisquiliarum P25</name>
    <dbReference type="NCBI Taxonomy" id="1329909"/>
    <lineage>
        <taxon>Bacteria</taxon>
        <taxon>Pseudomonadati</taxon>
        <taxon>Pseudomonadota</taxon>
        <taxon>Alphaproteobacteria</taxon>
        <taxon>Sphingomonadales</taxon>
        <taxon>Sphingomonadaceae</taxon>
        <taxon>Sphingobium</taxon>
    </lineage>
</organism>
<evidence type="ECO:0000313" key="12">
    <source>
        <dbReference type="Proteomes" id="UP000015525"/>
    </source>
</evidence>
<dbReference type="InterPro" id="IPR010055">
    <property type="entry name" value="T2SS_protein-GspJ"/>
</dbReference>
<reference evidence="11 12" key="1">
    <citation type="journal article" date="2013" name="Genome Announc.">
        <title>Draft Genome Sequence of Sphingobium quisquiliarum Strain P25T, a Novel Hexachlorocyclohexane (HCH)-Degrading Bacterium Isolated from an HCH Dumpsite.</title>
        <authorList>
            <person name="Kumar Singh A."/>
            <person name="Sangwan N."/>
            <person name="Sharma A."/>
            <person name="Gupta V."/>
            <person name="Khurana J.P."/>
            <person name="Lal R."/>
        </authorList>
    </citation>
    <scope>NUCLEOTIDE SEQUENCE [LARGE SCALE GENOMIC DNA]</scope>
    <source>
        <strain evidence="11 12">P25</strain>
    </source>
</reference>
<sequence>MDRLPSRGSSSWVPAFEGTRSGADERGFRLSGRSAEHGFTLSRRSAEHGFTLIELLVALMIFAMLAAAGVLLLGNSVSAQAQIKTRLDDMAAVQRASGALAADLGQAVPRISRTESGTLAPAFWSHRQGEEMPVMQFVRGGWDNLGDLPRPSIQKVEYWVRQGRLERRTYAQVDGAAGDEPAALLDHVDDVTLRFRDAKGEWRGEWTPTQPDLMPRAVEMTIARTGQPPVTLRFLVGPGPAEKPVVEGEAALG</sequence>
<dbReference type="PANTHER" id="PTHR39583">
    <property type="entry name" value="TYPE II SECRETION SYSTEM PROTEIN J-RELATED"/>
    <property type="match status" value="1"/>
</dbReference>
<evidence type="ECO:0000256" key="5">
    <source>
        <dbReference type="ARBA" id="ARBA00022481"/>
    </source>
</evidence>
<dbReference type="Gene3D" id="2.10.70.20">
    <property type="entry name" value="gspk-gspi-gspj complex like domains"/>
    <property type="match status" value="1"/>
</dbReference>
<evidence type="ECO:0000256" key="8">
    <source>
        <dbReference type="ARBA" id="ARBA00022989"/>
    </source>
</evidence>
<evidence type="ECO:0000256" key="10">
    <source>
        <dbReference type="SAM" id="Phobius"/>
    </source>
</evidence>
<gene>
    <name evidence="11" type="ORF">L288_19955</name>
</gene>
<dbReference type="PROSITE" id="PS00409">
    <property type="entry name" value="PROKAR_NTER_METHYL"/>
    <property type="match status" value="1"/>
</dbReference>
<dbReference type="InterPro" id="IPR045584">
    <property type="entry name" value="Pilin-like"/>
</dbReference>
<accession>T0GGY4</accession>
<protein>
    <recommendedName>
        <fullName evidence="3">Type II secretion system protein J</fullName>
    </recommendedName>
</protein>
<dbReference type="EMBL" id="ATHO01000167">
    <property type="protein sequence ID" value="EQA99307.1"/>
    <property type="molecule type" value="Genomic_DNA"/>
</dbReference>
<evidence type="ECO:0000256" key="7">
    <source>
        <dbReference type="ARBA" id="ARBA00022692"/>
    </source>
</evidence>
<dbReference type="NCBIfam" id="TIGR02532">
    <property type="entry name" value="IV_pilin_GFxxxE"/>
    <property type="match status" value="1"/>
</dbReference>
<dbReference type="NCBIfam" id="TIGR01711">
    <property type="entry name" value="gspJ"/>
    <property type="match status" value="1"/>
</dbReference>
<evidence type="ECO:0000313" key="11">
    <source>
        <dbReference type="EMBL" id="EQA99307.1"/>
    </source>
</evidence>
<evidence type="ECO:0000256" key="3">
    <source>
        <dbReference type="ARBA" id="ARBA00021539"/>
    </source>
</evidence>
<evidence type="ECO:0000256" key="9">
    <source>
        <dbReference type="ARBA" id="ARBA00023136"/>
    </source>
</evidence>
<comment type="similarity">
    <text evidence="2">Belongs to the GSP J family.</text>
</comment>
<evidence type="ECO:0000256" key="6">
    <source>
        <dbReference type="ARBA" id="ARBA00022519"/>
    </source>
</evidence>
<dbReference type="SUPFAM" id="SSF54523">
    <property type="entry name" value="Pili subunits"/>
    <property type="match status" value="1"/>
</dbReference>
<comment type="subcellular location">
    <subcellularLocation>
        <location evidence="1">Cell inner membrane</location>
        <topology evidence="1">Single-pass membrane protein</topology>
    </subcellularLocation>
</comment>
<keyword evidence="8 10" id="KW-1133">Transmembrane helix</keyword>
<keyword evidence="5" id="KW-0488">Methylation</keyword>
<proteinExistence type="inferred from homology"/>
<comment type="caution">
    <text evidence="11">The sequence shown here is derived from an EMBL/GenBank/DDBJ whole genome shotgun (WGS) entry which is preliminary data.</text>
</comment>
<dbReference type="GO" id="GO:0015627">
    <property type="term" value="C:type II protein secretion system complex"/>
    <property type="evidence" value="ECO:0007669"/>
    <property type="project" value="InterPro"/>
</dbReference>
<name>T0GGY4_9SPHN</name>
<dbReference type="InterPro" id="IPR051621">
    <property type="entry name" value="T2SS_protein_J"/>
</dbReference>
<dbReference type="PATRIC" id="fig|1329909.3.peg.3843"/>
<dbReference type="GO" id="GO:0015628">
    <property type="term" value="P:protein secretion by the type II secretion system"/>
    <property type="evidence" value="ECO:0007669"/>
    <property type="project" value="InterPro"/>
</dbReference>
<dbReference type="Pfam" id="PF11612">
    <property type="entry name" value="T2SSJ"/>
    <property type="match status" value="1"/>
</dbReference>
<keyword evidence="12" id="KW-1185">Reference proteome</keyword>
<feature type="transmembrane region" description="Helical" evidence="10">
    <location>
        <begin position="52"/>
        <end position="74"/>
    </location>
</feature>
<keyword evidence="4" id="KW-1003">Cell membrane</keyword>
<dbReference type="Proteomes" id="UP000015525">
    <property type="component" value="Unassembled WGS sequence"/>
</dbReference>
<dbReference type="InterPro" id="IPR012902">
    <property type="entry name" value="N_methyl_site"/>
</dbReference>
<evidence type="ECO:0000256" key="2">
    <source>
        <dbReference type="ARBA" id="ARBA00011084"/>
    </source>
</evidence>
<dbReference type="RefSeq" id="WP_021239987.1">
    <property type="nucleotide sequence ID" value="NZ_ATHO01000167.1"/>
</dbReference>
<dbReference type="PANTHER" id="PTHR39583:SF2">
    <property type="entry name" value="TYPE II SECRETION SYSTEM PROTEIN J"/>
    <property type="match status" value="1"/>
</dbReference>
<dbReference type="Gene3D" id="3.10.610.10">
    <property type="entry name" value="GSPII I/J protein-like"/>
    <property type="match status" value="1"/>
</dbReference>
<evidence type="ECO:0000256" key="1">
    <source>
        <dbReference type="ARBA" id="ARBA00004377"/>
    </source>
</evidence>
<evidence type="ECO:0000256" key="4">
    <source>
        <dbReference type="ARBA" id="ARBA00022475"/>
    </source>
</evidence>
<keyword evidence="6" id="KW-0997">Cell inner membrane</keyword>
<dbReference type="AlphaFoldDB" id="T0GGY4"/>
<dbReference type="Pfam" id="PF07963">
    <property type="entry name" value="N_methyl"/>
    <property type="match status" value="1"/>
</dbReference>
<dbReference type="GO" id="GO:0005886">
    <property type="term" value="C:plasma membrane"/>
    <property type="evidence" value="ECO:0007669"/>
    <property type="project" value="UniProtKB-SubCell"/>
</dbReference>